<evidence type="ECO:0000256" key="15">
    <source>
        <dbReference type="ARBA" id="ARBA00071169"/>
    </source>
</evidence>
<feature type="active site" evidence="16">
    <location>
        <position position="128"/>
    </location>
</feature>
<evidence type="ECO:0000256" key="17">
    <source>
        <dbReference type="RuleBase" id="RU004328"/>
    </source>
</evidence>
<evidence type="ECO:0000313" key="23">
    <source>
        <dbReference type="Proteomes" id="UP000319257"/>
    </source>
</evidence>
<comment type="caution">
    <text evidence="21">The sequence shown here is derived from an EMBL/GenBank/DDBJ whole genome shotgun (WGS) entry which is preliminary data.</text>
</comment>
<evidence type="ECO:0000256" key="13">
    <source>
        <dbReference type="ARBA" id="ARBA00023239"/>
    </source>
</evidence>
<keyword evidence="11" id="KW-1015">Disulfide bond</keyword>
<feature type="active site" evidence="16">
    <location>
        <position position="71"/>
    </location>
</feature>
<dbReference type="GO" id="GO:0033897">
    <property type="term" value="F:ribonuclease T2 activity"/>
    <property type="evidence" value="ECO:0007669"/>
    <property type="project" value="UniProtKB-EC"/>
</dbReference>
<feature type="compositionally biased region" description="Low complexity" evidence="18">
    <location>
        <begin position="259"/>
        <end position="287"/>
    </location>
</feature>
<evidence type="ECO:0000256" key="5">
    <source>
        <dbReference type="ARBA" id="ARBA00022490"/>
    </source>
</evidence>
<keyword evidence="8 19" id="KW-0732">Signal</keyword>
<dbReference type="OrthoDB" id="435754at2759"/>
<dbReference type="PANTHER" id="PTHR11240:SF22">
    <property type="entry name" value="RIBONUCLEASE T2"/>
    <property type="match status" value="1"/>
</dbReference>
<dbReference type="EC" id="4.6.1.19" evidence="4"/>
<keyword evidence="7" id="KW-0540">Nuclease</keyword>
<reference evidence="21 23" key="1">
    <citation type="submission" date="2019-06" db="EMBL/GenBank/DDBJ databases">
        <title>Draft genome sequence of the filamentous fungus Phialemoniopsis curvata isolated from diesel fuel.</title>
        <authorList>
            <person name="Varaljay V.A."/>
            <person name="Lyon W.J."/>
            <person name="Crouch A.L."/>
            <person name="Drake C.E."/>
            <person name="Hollomon J.M."/>
            <person name="Nadeau L.J."/>
            <person name="Nunn H.S."/>
            <person name="Stevenson B.S."/>
            <person name="Bojanowski C.L."/>
            <person name="Crookes-Goodson W.J."/>
        </authorList>
    </citation>
    <scope>NUCLEOTIDE SEQUENCE [LARGE SCALE GENOMIC DNA]</scope>
    <source>
        <strain evidence="21 23">D216</strain>
    </source>
</reference>
<dbReference type="SUPFAM" id="SSF55895">
    <property type="entry name" value="Ribonuclease Rh-like"/>
    <property type="match status" value="1"/>
</dbReference>
<dbReference type="GO" id="GO:0003723">
    <property type="term" value="F:RNA binding"/>
    <property type="evidence" value="ECO:0007669"/>
    <property type="project" value="InterPro"/>
</dbReference>
<organism evidence="21 23">
    <name type="scientific">Thyridium curvatum</name>
    <dbReference type="NCBI Taxonomy" id="1093900"/>
    <lineage>
        <taxon>Eukaryota</taxon>
        <taxon>Fungi</taxon>
        <taxon>Dikarya</taxon>
        <taxon>Ascomycota</taxon>
        <taxon>Pezizomycotina</taxon>
        <taxon>Sordariomycetes</taxon>
        <taxon>Sordariomycetidae</taxon>
        <taxon>Thyridiales</taxon>
        <taxon>Thyridiaceae</taxon>
        <taxon>Thyridium</taxon>
    </lineage>
</organism>
<dbReference type="GO" id="GO:0016787">
    <property type="term" value="F:hydrolase activity"/>
    <property type="evidence" value="ECO:0007669"/>
    <property type="project" value="UniProtKB-KW"/>
</dbReference>
<evidence type="ECO:0000256" key="16">
    <source>
        <dbReference type="PIRSR" id="PIRSR633697-1"/>
    </source>
</evidence>
<evidence type="ECO:0000256" key="1">
    <source>
        <dbReference type="ARBA" id="ARBA00004410"/>
    </source>
</evidence>
<dbReference type="FunFam" id="3.90.730.10:FF:000004">
    <property type="entry name" value="Ribonuclease T2-like"/>
    <property type="match status" value="1"/>
</dbReference>
<dbReference type="FunCoup" id="A0A507AXJ6">
    <property type="interactions" value="135"/>
</dbReference>
<feature type="region of interest" description="Disordered" evidence="18">
    <location>
        <begin position="257"/>
        <end position="287"/>
    </location>
</feature>
<evidence type="ECO:0000313" key="22">
    <source>
        <dbReference type="EMBL" id="TPX09259.1"/>
    </source>
</evidence>
<keyword evidence="13" id="KW-0456">Lyase</keyword>
<dbReference type="Pfam" id="PF00445">
    <property type="entry name" value="Ribonuclease_T2"/>
    <property type="match status" value="1"/>
</dbReference>
<keyword evidence="23" id="KW-1185">Reference proteome</keyword>
<protein>
    <recommendedName>
        <fullName evidence="15">Ribonuclease T2-like</fullName>
        <ecNumber evidence="4">4.6.1.19</ecNumber>
    </recommendedName>
</protein>
<feature type="chain" id="PRO_5033463760" description="Ribonuclease T2-like" evidence="19">
    <location>
        <begin position="20"/>
        <end position="412"/>
    </location>
</feature>
<dbReference type="InterPro" id="IPR057328">
    <property type="entry name" value="RNaseT2L_C"/>
</dbReference>
<evidence type="ECO:0000256" key="8">
    <source>
        <dbReference type="ARBA" id="ARBA00022729"/>
    </source>
</evidence>
<dbReference type="EMBL" id="SKBQ01000006">
    <property type="protein sequence ID" value="TPX09259.1"/>
    <property type="molecule type" value="Genomic_DNA"/>
</dbReference>
<dbReference type="AlphaFoldDB" id="A0A507AXJ6"/>
<feature type="active site" evidence="16">
    <location>
        <position position="132"/>
    </location>
</feature>
<dbReference type="InterPro" id="IPR018188">
    <property type="entry name" value="RNase_T2_His_AS_1"/>
</dbReference>
<dbReference type="Gene3D" id="3.90.730.10">
    <property type="entry name" value="Ribonuclease T2-like"/>
    <property type="match status" value="1"/>
</dbReference>
<name>A0A507AXJ6_9PEZI</name>
<evidence type="ECO:0000256" key="18">
    <source>
        <dbReference type="SAM" id="MobiDB-lite"/>
    </source>
</evidence>
<evidence type="ECO:0000259" key="20">
    <source>
        <dbReference type="Pfam" id="PF25488"/>
    </source>
</evidence>
<evidence type="ECO:0000256" key="9">
    <source>
        <dbReference type="ARBA" id="ARBA00022759"/>
    </source>
</evidence>
<evidence type="ECO:0000256" key="6">
    <source>
        <dbReference type="ARBA" id="ARBA00022554"/>
    </source>
</evidence>
<keyword evidence="6" id="KW-0926">Vacuole</keyword>
<comment type="subcellular location">
    <subcellularLocation>
        <location evidence="2">Cytoplasm</location>
    </subcellularLocation>
    <subcellularLocation>
        <location evidence="1">Vacuole lumen</location>
    </subcellularLocation>
</comment>
<dbReference type="STRING" id="1093900.A0A507AXJ6"/>
<evidence type="ECO:0000256" key="11">
    <source>
        <dbReference type="ARBA" id="ARBA00023157"/>
    </source>
</evidence>
<feature type="signal peptide" evidence="19">
    <location>
        <begin position="1"/>
        <end position="19"/>
    </location>
</feature>
<dbReference type="PROSITE" id="PS00530">
    <property type="entry name" value="RNASE_T2_1"/>
    <property type="match status" value="1"/>
</dbReference>
<dbReference type="InParanoid" id="A0A507AXJ6"/>
<evidence type="ECO:0000256" key="3">
    <source>
        <dbReference type="ARBA" id="ARBA00007469"/>
    </source>
</evidence>
<evidence type="ECO:0000313" key="21">
    <source>
        <dbReference type="EMBL" id="TPX09020.1"/>
    </source>
</evidence>
<evidence type="ECO:0000256" key="12">
    <source>
        <dbReference type="ARBA" id="ARBA00023180"/>
    </source>
</evidence>
<dbReference type="EMBL" id="SKBQ01000006">
    <property type="protein sequence ID" value="TPX09020.1"/>
    <property type="molecule type" value="Genomic_DNA"/>
</dbReference>
<comment type="similarity">
    <text evidence="3 17">Belongs to the RNase T2 family.</text>
</comment>
<dbReference type="InterPro" id="IPR001568">
    <property type="entry name" value="RNase_T2-like"/>
</dbReference>
<dbReference type="PANTHER" id="PTHR11240">
    <property type="entry name" value="RIBONUCLEASE T2"/>
    <property type="match status" value="1"/>
</dbReference>
<gene>
    <name evidence="21" type="ORF">E0L32_001480</name>
    <name evidence="22" type="ORF">E0L32_001719</name>
</gene>
<keyword evidence="5" id="KW-0963">Cytoplasm</keyword>
<keyword evidence="10" id="KW-0378">Hydrolase</keyword>
<dbReference type="GeneID" id="41968927"/>
<dbReference type="Proteomes" id="UP000319257">
    <property type="component" value="Unassembled WGS sequence"/>
</dbReference>
<keyword evidence="12" id="KW-0325">Glycoprotein</keyword>
<dbReference type="GO" id="GO:0005576">
    <property type="term" value="C:extracellular region"/>
    <property type="evidence" value="ECO:0007669"/>
    <property type="project" value="TreeGrafter"/>
</dbReference>
<evidence type="ECO:0000256" key="14">
    <source>
        <dbReference type="ARBA" id="ARBA00025494"/>
    </source>
</evidence>
<evidence type="ECO:0000256" key="10">
    <source>
        <dbReference type="ARBA" id="ARBA00022801"/>
    </source>
</evidence>
<dbReference type="RefSeq" id="XP_030990731.1">
    <property type="nucleotide sequence ID" value="XM_031135563.1"/>
</dbReference>
<dbReference type="InterPro" id="IPR033697">
    <property type="entry name" value="Ribonuclease_T2_eukaryotic"/>
</dbReference>
<evidence type="ECO:0000256" key="2">
    <source>
        <dbReference type="ARBA" id="ARBA00004496"/>
    </source>
</evidence>
<feature type="domain" description="RNase T2-like C-terminal" evidence="20">
    <location>
        <begin position="291"/>
        <end position="409"/>
    </location>
</feature>
<dbReference type="GO" id="GO:0005775">
    <property type="term" value="C:vacuolar lumen"/>
    <property type="evidence" value="ECO:0007669"/>
    <property type="project" value="UniProtKB-SubCell"/>
</dbReference>
<proteinExistence type="inferred from homology"/>
<evidence type="ECO:0000256" key="19">
    <source>
        <dbReference type="SAM" id="SignalP"/>
    </source>
</evidence>
<dbReference type="InterPro" id="IPR033130">
    <property type="entry name" value="RNase_T2_His_AS_2"/>
</dbReference>
<dbReference type="CDD" id="cd01061">
    <property type="entry name" value="RNase_T2_euk"/>
    <property type="match status" value="1"/>
</dbReference>
<dbReference type="GO" id="GO:0006401">
    <property type="term" value="P:RNA catabolic process"/>
    <property type="evidence" value="ECO:0007669"/>
    <property type="project" value="TreeGrafter"/>
</dbReference>
<dbReference type="Pfam" id="PF25488">
    <property type="entry name" value="RNaseT2L_C"/>
    <property type="match status" value="1"/>
</dbReference>
<evidence type="ECO:0000256" key="7">
    <source>
        <dbReference type="ARBA" id="ARBA00022722"/>
    </source>
</evidence>
<dbReference type="InterPro" id="IPR036430">
    <property type="entry name" value="RNase_T2-like_sf"/>
</dbReference>
<comment type="function">
    <text evidence="14">Rnase which modulates cell survival under stress conditions. Released from the vacuole to the cytoplasm during stress to promote tRNA and rRNA cleavage and to activate separately a downstream pathway that promotes cell death. Involved in cell size, vacuolar morphology and growth at high temperatures and high salt concentration.</text>
</comment>
<sequence length="412" mass="43896">MLSRVMLLEAALAVGGAVAASKSCPANLELSCHNTTAVDTCCTVYPGGQLLMTQFWDTDPSTGPADSWTIHGLWPDYCDGSYPQFCDKSREITNATQIMQAADKCTLAYMEKYWLDYQGDNEQFWEHEFNKHGTCISTLDRKCYSEYQTSQEVVDYFKTTVQLFKTLPSYKWLAAAGIVPSADKTYTLAEIQAAIKANYGFEAIVNCNKNTKAMNEIWYHFNTKGSVQTGKFVPVQPVGSSTCPKTGIKYLPKYGGGSPSATTTTGGATTTTTTATGTATTSGPAPTGGSALSGKAYLYVNTPSDSNGGFLISGGAWYRAGGTPATYTATPNADGTTFQLNSSKGKCGVQADSSFSCASGVTASNFGYDGSFLTYNGANTFYAASLPTGTQQGVVYTSQKAVSLQVTWSPRS</sequence>
<evidence type="ECO:0000256" key="4">
    <source>
        <dbReference type="ARBA" id="ARBA00012571"/>
    </source>
</evidence>
<accession>A0A507AXJ6</accession>
<dbReference type="PROSITE" id="PS00531">
    <property type="entry name" value="RNASE_T2_2"/>
    <property type="match status" value="1"/>
</dbReference>
<keyword evidence="9" id="KW-0255">Endonuclease</keyword>